<dbReference type="PANTHER" id="PTHR40088">
    <property type="entry name" value="PECTATE LYASE (EUROFUNG)"/>
    <property type="match status" value="1"/>
</dbReference>
<evidence type="ECO:0000256" key="1">
    <source>
        <dbReference type="ARBA" id="ARBA00004613"/>
    </source>
</evidence>
<organism evidence="7 8">
    <name type="scientific">Metabacillus malikii</name>
    <dbReference type="NCBI Taxonomy" id="1504265"/>
    <lineage>
        <taxon>Bacteria</taxon>
        <taxon>Bacillati</taxon>
        <taxon>Bacillota</taxon>
        <taxon>Bacilli</taxon>
        <taxon>Bacillales</taxon>
        <taxon>Bacillaceae</taxon>
        <taxon>Metabacillus</taxon>
    </lineage>
</organism>
<dbReference type="InterPro" id="IPR011050">
    <property type="entry name" value="Pectin_lyase_fold/virulence"/>
</dbReference>
<evidence type="ECO:0008006" key="9">
    <source>
        <dbReference type="Google" id="ProtNLM"/>
    </source>
</evidence>
<dbReference type="SUPFAM" id="SSF51126">
    <property type="entry name" value="Pectin lyase-like"/>
    <property type="match status" value="1"/>
</dbReference>
<dbReference type="Pfam" id="PF21258">
    <property type="entry name" value="Glyco_hydro_120_ins"/>
    <property type="match status" value="1"/>
</dbReference>
<evidence type="ECO:0000256" key="3">
    <source>
        <dbReference type="ARBA" id="ARBA00022729"/>
    </source>
</evidence>
<dbReference type="InterPro" id="IPR011459">
    <property type="entry name" value="DUF1565"/>
</dbReference>
<dbReference type="RefSeq" id="WP_307337586.1">
    <property type="nucleotide sequence ID" value="NZ_JAUSUD010000003.1"/>
</dbReference>
<evidence type="ECO:0000313" key="7">
    <source>
        <dbReference type="EMBL" id="MDQ0229586.1"/>
    </source>
</evidence>
<comment type="subcellular location">
    <subcellularLocation>
        <location evidence="1">Secreted</location>
    </subcellularLocation>
</comment>
<keyword evidence="2" id="KW-0964">Secreted</keyword>
<feature type="domain" description="Glycoside hydrolase 120 insertion" evidence="6">
    <location>
        <begin position="81"/>
        <end position="200"/>
    </location>
</feature>
<evidence type="ECO:0000259" key="6">
    <source>
        <dbReference type="Pfam" id="PF21258"/>
    </source>
</evidence>
<reference evidence="7 8" key="1">
    <citation type="submission" date="2023-07" db="EMBL/GenBank/DDBJ databases">
        <title>Genomic Encyclopedia of Type Strains, Phase IV (KMG-IV): sequencing the most valuable type-strain genomes for metagenomic binning, comparative biology and taxonomic classification.</title>
        <authorList>
            <person name="Goeker M."/>
        </authorList>
    </citation>
    <scope>NUCLEOTIDE SEQUENCE [LARGE SCALE GENOMIC DNA]</scope>
    <source>
        <strain evidence="7 8">DSM 29005</strain>
    </source>
</reference>
<evidence type="ECO:0000313" key="8">
    <source>
        <dbReference type="Proteomes" id="UP001234495"/>
    </source>
</evidence>
<dbReference type="InterPro" id="IPR012334">
    <property type="entry name" value="Pectin_lyas_fold"/>
</dbReference>
<name>A0ABT9ZBD9_9BACI</name>
<dbReference type="Pfam" id="PF13229">
    <property type="entry name" value="Beta_helix"/>
    <property type="match status" value="1"/>
</dbReference>
<evidence type="ECO:0000259" key="4">
    <source>
        <dbReference type="Pfam" id="PF07602"/>
    </source>
</evidence>
<dbReference type="PANTHER" id="PTHR40088:SF2">
    <property type="entry name" value="SECRETED SUGAR HYDROLASE"/>
    <property type="match status" value="1"/>
</dbReference>
<evidence type="ECO:0000256" key="2">
    <source>
        <dbReference type="ARBA" id="ARBA00022525"/>
    </source>
</evidence>
<dbReference type="InterPro" id="IPR052052">
    <property type="entry name" value="Polysaccharide_Lyase_9"/>
</dbReference>
<dbReference type="InterPro" id="IPR006626">
    <property type="entry name" value="PbH1"/>
</dbReference>
<dbReference type="InterPro" id="IPR039448">
    <property type="entry name" value="Beta_helix"/>
</dbReference>
<dbReference type="Proteomes" id="UP001234495">
    <property type="component" value="Unassembled WGS sequence"/>
</dbReference>
<dbReference type="Pfam" id="PF07602">
    <property type="entry name" value="DUF1565"/>
    <property type="match status" value="1"/>
</dbReference>
<comment type="caution">
    <text evidence="7">The sequence shown here is derived from an EMBL/GenBank/DDBJ whole genome shotgun (WGS) entry which is preliminary data.</text>
</comment>
<dbReference type="EMBL" id="JAUSUD010000003">
    <property type="protein sequence ID" value="MDQ0229586.1"/>
    <property type="molecule type" value="Genomic_DNA"/>
</dbReference>
<dbReference type="SMART" id="SM00710">
    <property type="entry name" value="PbH1"/>
    <property type="match status" value="4"/>
</dbReference>
<protein>
    <recommendedName>
        <fullName evidence="9">DUF1565 domain-containing protein</fullName>
    </recommendedName>
</protein>
<keyword evidence="3" id="KW-0732">Signal</keyword>
<gene>
    <name evidence="7" type="ORF">J2S19_000838</name>
</gene>
<keyword evidence="8" id="KW-1185">Reference proteome</keyword>
<accession>A0ABT9ZBD9</accession>
<feature type="domain" description="Right handed beta helix" evidence="5">
    <location>
        <begin position="309"/>
        <end position="434"/>
    </location>
</feature>
<evidence type="ECO:0000259" key="5">
    <source>
        <dbReference type="Pfam" id="PF13229"/>
    </source>
</evidence>
<dbReference type="Gene3D" id="2.160.20.10">
    <property type="entry name" value="Single-stranded right-handed beta-helix, Pectin lyase-like"/>
    <property type="match status" value="1"/>
</dbReference>
<dbReference type="InterPro" id="IPR013780">
    <property type="entry name" value="Glyco_hydro_b"/>
</dbReference>
<feature type="domain" description="DUF1565" evidence="4">
    <location>
        <begin position="10"/>
        <end position="48"/>
    </location>
</feature>
<proteinExistence type="predicted"/>
<dbReference type="Gene3D" id="2.60.40.1180">
    <property type="entry name" value="Golgi alpha-mannosidase II"/>
    <property type="match status" value="1"/>
</dbReference>
<sequence>MSFEYHVAKNGSDQAEGTKENPFLTINRAAAVAVAGDTIIVHEGEYREWVKPKNGGLSKYRRITYQAAEGEKVVIKGSERIQKWEQHEGTVWKAVLPNDFFGDYNPYIEEIFGDWVVYNPGRHLGDVYLNGMSFYEVENVEQLQNPEVRTEVLDHWTKTTVSVVNPEQTRYVWFSEVDEQHTTIYANFHQANPNEELVEINVRKACFYPEQIGINYITVKGFELCQAATPWTPPTADQPGLIGPRWSKGWIIEDNIIHDSKCSAISIGKEASTGDNYRTKRKDKPGYQYQLESVFSAKQVGWSKEKIGSHIIRNNTIYDCGQNGVVGHLGCVFSEIYNNHIYNIGIKREYYGHEIAGIKLHAAIDVQIHNNRIHNCSLGTWLDWQTQGTRVSSNLFYQNSRDLFVEVSSGPYIVDHNILTADYALDNHAQGGAYINNLIRGKMVHRKMLDRATPYHVPHSTEVAGFAVTYGGDDRFYNNLFIGDDALDNVGTTHFNGYPASLEEYIETVHQDEGDHEAFNKVEQPVYISKNVYFNGAQPYEREYEKIDAAHYNPQINIIDEGNEVYLSLELPEEFEAFLGDTHSTDTMERARIVDAEFENPDGSKVVLDKDFFGKQKEEKSVVGPITSLKAGKNYLKVWDKD</sequence>
<dbReference type="InterPro" id="IPR049169">
    <property type="entry name" value="Glyco_hydro_120_ins"/>
</dbReference>